<name>A0A2K8KVV3_MARES</name>
<evidence type="ECO:0000313" key="12">
    <source>
        <dbReference type="Proteomes" id="UP000231701"/>
    </source>
</evidence>
<dbReference type="Proteomes" id="UP000231701">
    <property type="component" value="Chromosome"/>
</dbReference>
<dbReference type="EMBL" id="CP018799">
    <property type="protein sequence ID" value="ATX78968.1"/>
    <property type="molecule type" value="Genomic_DNA"/>
</dbReference>
<keyword evidence="3" id="KW-0732">Signal</keyword>
<dbReference type="PANTHER" id="PTHR30604:SF1">
    <property type="entry name" value="DNA UTILIZATION PROTEIN HOFQ"/>
    <property type="match status" value="1"/>
</dbReference>
<dbReference type="AlphaFoldDB" id="A0A2K8KVV3"/>
<dbReference type="Pfam" id="PF03958">
    <property type="entry name" value="Secretin_N"/>
    <property type="match status" value="1"/>
</dbReference>
<comment type="subcellular location">
    <subcellularLocation>
        <location evidence="8">Cell outer membrane</location>
    </subcellularLocation>
    <subcellularLocation>
        <location evidence="1">Membrane</location>
    </subcellularLocation>
</comment>
<dbReference type="InterPro" id="IPR001775">
    <property type="entry name" value="GspD/PilQ"/>
</dbReference>
<dbReference type="PRINTS" id="PR00811">
    <property type="entry name" value="BCTERIALGSPD"/>
</dbReference>
<evidence type="ECO:0000256" key="4">
    <source>
        <dbReference type="ARBA" id="ARBA00022927"/>
    </source>
</evidence>
<keyword evidence="6" id="KW-0998">Cell outer membrane</keyword>
<feature type="compositionally biased region" description="Polar residues" evidence="9">
    <location>
        <begin position="512"/>
        <end position="523"/>
    </location>
</feature>
<protein>
    <submittedName>
        <fullName evidence="11">Type IV pilus secretin (Or competence protein) PilQ</fullName>
    </submittedName>
</protein>
<dbReference type="GO" id="GO:0009306">
    <property type="term" value="P:protein secretion"/>
    <property type="evidence" value="ECO:0007669"/>
    <property type="project" value="InterPro"/>
</dbReference>
<dbReference type="InterPro" id="IPR051808">
    <property type="entry name" value="Type_IV_pilus_biogenesis"/>
</dbReference>
<reference evidence="11 12" key="1">
    <citation type="submission" date="2016-12" db="EMBL/GenBank/DDBJ databases">
        <title>Isolation and genomic insights into novel planktonic Zetaproteobacteria from stratified waters of the Chesapeake Bay.</title>
        <authorList>
            <person name="McAllister S.M."/>
            <person name="Kato S."/>
            <person name="Chan C.S."/>
            <person name="Chiu B.K."/>
            <person name="Field E.K."/>
        </authorList>
    </citation>
    <scope>NUCLEOTIDE SEQUENCE [LARGE SCALE GENOMIC DNA]</scope>
    <source>
        <strain evidence="11 12">CP-5</strain>
    </source>
</reference>
<evidence type="ECO:0000256" key="5">
    <source>
        <dbReference type="ARBA" id="ARBA00023136"/>
    </source>
</evidence>
<evidence type="ECO:0000256" key="8">
    <source>
        <dbReference type="RuleBase" id="RU004004"/>
    </source>
</evidence>
<keyword evidence="2 8" id="KW-0813">Transport</keyword>
<accession>A0A2K8KVV3</accession>
<dbReference type="KEGG" id="maes:Ga0123461_0531"/>
<keyword evidence="12" id="KW-1185">Reference proteome</keyword>
<dbReference type="InterPro" id="IPR021731">
    <property type="entry name" value="AMIN_dom"/>
</dbReference>
<evidence type="ECO:0000256" key="1">
    <source>
        <dbReference type="ARBA" id="ARBA00004370"/>
    </source>
</evidence>
<dbReference type="NCBIfam" id="TIGR02515">
    <property type="entry name" value="IV_pilus_PilQ"/>
    <property type="match status" value="1"/>
</dbReference>
<comment type="similarity">
    <text evidence="7">Belongs to the bacterial secretin family.</text>
</comment>
<evidence type="ECO:0000256" key="7">
    <source>
        <dbReference type="RuleBase" id="RU004003"/>
    </source>
</evidence>
<keyword evidence="4" id="KW-0653">Protein transport</keyword>
<gene>
    <name evidence="11" type="ORF">Ga0123461_0531</name>
</gene>
<dbReference type="PANTHER" id="PTHR30604">
    <property type="entry name" value="PROTEIN TRANSPORT PROTEIN HOFQ"/>
    <property type="match status" value="1"/>
</dbReference>
<keyword evidence="5" id="KW-0472">Membrane</keyword>
<evidence type="ECO:0000259" key="10">
    <source>
        <dbReference type="SMART" id="SM00965"/>
    </source>
</evidence>
<dbReference type="InterPro" id="IPR011662">
    <property type="entry name" value="Secretin/TonB_short_N"/>
</dbReference>
<dbReference type="Pfam" id="PF00263">
    <property type="entry name" value="Secretin"/>
    <property type="match status" value="1"/>
</dbReference>
<dbReference type="Gene3D" id="2.60.40.3500">
    <property type="match status" value="1"/>
</dbReference>
<dbReference type="InterPro" id="IPR005644">
    <property type="entry name" value="NolW-like"/>
</dbReference>
<dbReference type="Gene3D" id="3.30.1370.120">
    <property type="match status" value="1"/>
</dbReference>
<dbReference type="SMART" id="SM00965">
    <property type="entry name" value="STN"/>
    <property type="match status" value="1"/>
</dbReference>
<evidence type="ECO:0000256" key="9">
    <source>
        <dbReference type="SAM" id="MobiDB-lite"/>
    </source>
</evidence>
<sequence>MGYIMKHWNECRLMRLPGKLLGMIALLGLLSANITQVEAATINGLHLLSDRDGQRLNIAMDEASEYQVFNLEGPARLVLSFPNASMVDGVAEVAGDGAVERVIPSQDSNGVRIEVALAKGAKYNISEKGNDLLINFTEEGKNVDSQLEGAVLQDISVKDKGKTTELTLRGLRMDSNHNALITNDGKTMVLDFWGGSSKLPKEHYTYSALRLNDVTVGSAEGRLRLVVSLRPGAGSNHQIDADANSMVLRFGQIESKKRISGLTVEAVDFQPDDRIARLVVRTNEANPIINIKEDDGKVTLDLKNATLASGQERSQDLSAFSGPVKQVDSYGVSKDVRIVARLRQKAVVSSYQSGNVLTLTMMPQDMVAVSAADQALARNEKLYTGQKVTFNYKDIDIRNALQLIAEMSDFNIIMSDDVSGVLTMRLVDVPWDQALDLILQARGLGKEQSGNVVRIAPLGVLKSDADARKDAKASAEEVAPLETEFITLGYASVNDVQTILQGGSVKADTPAGNASGSQNASDTGGSGELKLLSSRGSILLDERSNTMIITDTRERLNNIKRLVAVIDKPTKQVLIEARIVEATDTFSRDLGLKWGGTAIRNTTNYTQTLTGAAAGTNVVDLGAAVGAGAGGAIGYTLAKLGGNLNLNLELSAAEQVGDIKVVSSPRVFTSNLQEALIEQDKQIPFLVTTVSAGGTTTASEMKSSLLSLKVTPQITADGRIIMILEVNKDTPIADAAGGPPSIDKKKVLTKLLVKNGETVVLGGIYSQTESETVNGVPGLMNIPLLGNLFKRKQKVSDRNELLIFITPTIVGDEVSIQ</sequence>
<dbReference type="InterPro" id="IPR038591">
    <property type="entry name" value="NolW-like_sf"/>
</dbReference>
<dbReference type="InterPro" id="IPR004846">
    <property type="entry name" value="T2SS/T3SS_dom"/>
</dbReference>
<dbReference type="Gene3D" id="2.60.40.3470">
    <property type="match status" value="1"/>
</dbReference>
<evidence type="ECO:0000256" key="2">
    <source>
        <dbReference type="ARBA" id="ARBA00022448"/>
    </source>
</evidence>
<dbReference type="Gene3D" id="3.30.1370.130">
    <property type="match status" value="1"/>
</dbReference>
<organism evidence="11 12">
    <name type="scientific">Mariprofundus aestuarium</name>
    <dbReference type="NCBI Taxonomy" id="1921086"/>
    <lineage>
        <taxon>Bacteria</taxon>
        <taxon>Pseudomonadati</taxon>
        <taxon>Pseudomonadota</taxon>
        <taxon>Candidatius Mariprofundia</taxon>
        <taxon>Mariprofundales</taxon>
        <taxon>Mariprofundaceae</taxon>
        <taxon>Mariprofundus</taxon>
    </lineage>
</organism>
<evidence type="ECO:0000256" key="6">
    <source>
        <dbReference type="ARBA" id="ARBA00023237"/>
    </source>
</evidence>
<evidence type="ECO:0000256" key="3">
    <source>
        <dbReference type="ARBA" id="ARBA00022729"/>
    </source>
</evidence>
<proteinExistence type="inferred from homology"/>
<feature type="domain" description="Secretin/TonB short N-terminal" evidence="10">
    <location>
        <begin position="410"/>
        <end position="458"/>
    </location>
</feature>
<feature type="region of interest" description="Disordered" evidence="9">
    <location>
        <begin position="505"/>
        <end position="527"/>
    </location>
</feature>
<dbReference type="InterPro" id="IPR013355">
    <property type="entry name" value="Pilus_4_PilQ"/>
</dbReference>
<dbReference type="GO" id="GO:0009279">
    <property type="term" value="C:cell outer membrane"/>
    <property type="evidence" value="ECO:0007669"/>
    <property type="project" value="UniProtKB-SubCell"/>
</dbReference>
<evidence type="ECO:0000313" key="11">
    <source>
        <dbReference type="EMBL" id="ATX78968.1"/>
    </source>
</evidence>
<dbReference type="Pfam" id="PF11741">
    <property type="entry name" value="AMIN"/>
    <property type="match status" value="2"/>
</dbReference>
<dbReference type="Pfam" id="PF07660">
    <property type="entry name" value="STN"/>
    <property type="match status" value="1"/>
</dbReference>